<comment type="subunit">
    <text evidence="12">Monomer. Interacts with ssb (via C-terminus); this interaction stimulates the exonuclease activity by recruiting the enzyme to its substrate.</text>
</comment>
<dbReference type="InterPro" id="IPR038649">
    <property type="entry name" value="EXOI_SH3_sf"/>
</dbReference>
<evidence type="ECO:0000256" key="3">
    <source>
        <dbReference type="ARBA" id="ARBA00019900"/>
    </source>
</evidence>
<dbReference type="PROSITE" id="PS51785">
    <property type="entry name" value="EXOI_C"/>
    <property type="match status" value="1"/>
</dbReference>
<dbReference type="GO" id="GO:0006281">
    <property type="term" value="P:DNA repair"/>
    <property type="evidence" value="ECO:0007669"/>
    <property type="project" value="UniProtKB-KW"/>
</dbReference>
<dbReference type="InterPro" id="IPR058561">
    <property type="entry name" value="Exonuc_1_C"/>
</dbReference>
<keyword evidence="7 13" id="KW-0378">Hydrolase</keyword>
<evidence type="ECO:0000256" key="1">
    <source>
        <dbReference type="ARBA" id="ARBA00000563"/>
    </source>
</evidence>
<evidence type="ECO:0000256" key="10">
    <source>
        <dbReference type="ARBA" id="ARBA00023125"/>
    </source>
</evidence>
<dbReference type="FunFam" id="3.30.420.10:FF:000033">
    <property type="entry name" value="Exodeoxyribonuclease I"/>
    <property type="match status" value="1"/>
</dbReference>
<sequence>MTTPTIYWHDYEAGGVNPRADRPMQFAGIRTDQELNIIGKPLKMYCQLSPDYLPHPEACLITGITPQAANQRGLPECEFARRIHHEFSQPATTIVGYNNIRYDDEMSRFLFYRNFIDPYAYSWENENSRWDLLTLVRATYALRPEGIEWPVNDEGQVSLKLDKLAPANGIEHSDAHDAMADVYASIALAKKILHTQPKLYAYSFNIRQKKKLIDLVESALVNQAMLVHVSGFYGAESRYVSWVYPLAFHPENKNQLIAWRLDRDPEMWRSLSPAEIRENLYANRDDLKGERPGLITITLNQCPFLAPAKTLAGPQAEHAGIDVLAITNNRTRLAEDSELRDHLIGAFLTSDEVMHGENHGNTASEQDPDLALYSGGFFSTQAKTHMTMIKQASPEQLAALDLPFDDPRLPSLLFRYRARNFPQTLSANEQQRWKQHCQSRLVHGGDGFLSSDEFVLKLEQLAELHQQDPKRMAILKSLADYLMAI</sequence>
<evidence type="ECO:0000256" key="4">
    <source>
        <dbReference type="ARBA" id="ARBA00022722"/>
    </source>
</evidence>
<dbReference type="AlphaFoldDB" id="A0A432VZZ3"/>
<dbReference type="InterPro" id="IPR023607">
    <property type="entry name" value="Exodeoxyribonuclease_I"/>
</dbReference>
<feature type="binding site" evidence="14">
    <location>
        <position position="160"/>
    </location>
    <ligand>
        <name>substrate</name>
    </ligand>
</feature>
<dbReference type="CDD" id="cd06138">
    <property type="entry name" value="ExoI_N"/>
    <property type="match status" value="1"/>
</dbReference>
<evidence type="ECO:0000256" key="11">
    <source>
        <dbReference type="ARBA" id="ARBA00023204"/>
    </source>
</evidence>
<feature type="domain" description="ExoI SH3-like" evidence="16">
    <location>
        <begin position="197"/>
        <end position="351"/>
    </location>
</feature>
<dbReference type="Pfam" id="PF26016">
    <property type="entry name" value="ExoI_C"/>
    <property type="match status" value="1"/>
</dbReference>
<comment type="cofactor">
    <cofactor evidence="15">
        <name>Mg(2+)</name>
        <dbReference type="ChEBI" id="CHEBI:18420"/>
    </cofactor>
    <text evidence="15">Binds 2 Mg(2+) ions per monomer.</text>
</comment>
<keyword evidence="4 13" id="KW-0540">Nuclease</keyword>
<reference evidence="19" key="1">
    <citation type="journal article" date="2018" name="Front. Microbiol.">
        <title>Genome-Based Analysis Reveals the Taxonomy and Diversity of the Family Idiomarinaceae.</title>
        <authorList>
            <person name="Liu Y."/>
            <person name="Lai Q."/>
            <person name="Shao Z."/>
        </authorList>
    </citation>
    <scope>NUCLEOTIDE SEQUENCE [LARGE SCALE GENOMIC DNA]</scope>
    <source>
        <strain evidence="19">GBPy7</strain>
    </source>
</reference>
<keyword evidence="9 15" id="KW-0460">Magnesium</keyword>
<dbReference type="Gene3D" id="1.10.287.1240">
    <property type="match status" value="1"/>
</dbReference>
<feature type="binding site" evidence="15">
    <location>
        <position position="181"/>
    </location>
    <ligand>
        <name>Mg(2+)</name>
        <dbReference type="ChEBI" id="CHEBI:18420"/>
        <label>2</label>
    </ligand>
</feature>
<feature type="domain" description="ExoI C-terminal" evidence="17">
    <location>
        <begin position="364"/>
        <end position="485"/>
    </location>
</feature>
<dbReference type="Pfam" id="PF00929">
    <property type="entry name" value="RNase_T"/>
    <property type="match status" value="1"/>
</dbReference>
<gene>
    <name evidence="18" type="ORF">CWE08_03780</name>
</gene>
<dbReference type="PANTHER" id="PTHR11046">
    <property type="entry name" value="OLIGORIBONUCLEASE, MITOCHONDRIAL"/>
    <property type="match status" value="1"/>
</dbReference>
<feature type="binding site" evidence="14">
    <location>
        <position position="12"/>
    </location>
    <ligand>
        <name>substrate</name>
    </ligand>
</feature>
<evidence type="ECO:0000256" key="9">
    <source>
        <dbReference type="ARBA" id="ARBA00022842"/>
    </source>
</evidence>
<evidence type="ECO:0000256" key="14">
    <source>
        <dbReference type="PIRSR" id="PIRSR000977-1"/>
    </source>
</evidence>
<dbReference type="InterPro" id="IPR036397">
    <property type="entry name" value="RNaseH_sf"/>
</dbReference>
<dbReference type="GO" id="GO:0008310">
    <property type="term" value="F:single-stranded DNA 3'-5' DNA exonuclease activity"/>
    <property type="evidence" value="ECO:0007669"/>
    <property type="project" value="UniProtKB-EC"/>
</dbReference>
<comment type="caution">
    <text evidence="18">The sequence shown here is derived from an EMBL/GenBank/DDBJ whole genome shotgun (WGS) entry which is preliminary data.</text>
</comment>
<organism evidence="18 19">
    <name type="scientific">Aliidiomarina iranensis</name>
    <dbReference type="NCBI Taxonomy" id="1434071"/>
    <lineage>
        <taxon>Bacteria</taxon>
        <taxon>Pseudomonadati</taxon>
        <taxon>Pseudomonadota</taxon>
        <taxon>Gammaproteobacteria</taxon>
        <taxon>Alteromonadales</taxon>
        <taxon>Idiomarinaceae</taxon>
        <taxon>Aliidiomarina</taxon>
    </lineage>
</organism>
<dbReference type="GO" id="GO:0000175">
    <property type="term" value="F:3'-5'-RNA exonuclease activity"/>
    <property type="evidence" value="ECO:0007669"/>
    <property type="project" value="InterPro"/>
</dbReference>
<evidence type="ECO:0000256" key="5">
    <source>
        <dbReference type="ARBA" id="ARBA00022723"/>
    </source>
</evidence>
<feature type="binding site" evidence="15">
    <location>
        <position position="12"/>
    </location>
    <ligand>
        <name>Mg(2+)</name>
        <dbReference type="ChEBI" id="CHEBI:18420"/>
        <label>2</label>
    </ligand>
</feature>
<evidence type="ECO:0000313" key="18">
    <source>
        <dbReference type="EMBL" id="RUO22316.1"/>
    </source>
</evidence>
<protein>
    <recommendedName>
        <fullName evidence="3 13">Exodeoxyribonuclease I</fullName>
        <ecNumber evidence="2 13">3.1.11.1</ecNumber>
    </recommendedName>
</protein>
<dbReference type="InterPro" id="IPR022894">
    <property type="entry name" value="Oligoribonuclease"/>
</dbReference>
<keyword evidence="11 13" id="KW-0234">DNA repair</keyword>
<evidence type="ECO:0000256" key="12">
    <source>
        <dbReference type="ARBA" id="ARBA00046792"/>
    </source>
</evidence>
<dbReference type="GO" id="GO:0003677">
    <property type="term" value="F:DNA binding"/>
    <property type="evidence" value="ECO:0007669"/>
    <property type="project" value="UniProtKB-KW"/>
</dbReference>
<dbReference type="PANTHER" id="PTHR11046:SF11">
    <property type="entry name" value="EXODEOXYRIBONUCLEASE I"/>
    <property type="match status" value="1"/>
</dbReference>
<keyword evidence="8 13" id="KW-0269">Exonuclease</keyword>
<keyword evidence="10" id="KW-0238">DNA-binding</keyword>
<evidence type="ECO:0000256" key="15">
    <source>
        <dbReference type="PIRSR" id="PIRSR000977-2"/>
    </source>
</evidence>
<dbReference type="InterPro" id="IPR013520">
    <property type="entry name" value="Ribonucl_H"/>
</dbReference>
<evidence type="ECO:0000259" key="16">
    <source>
        <dbReference type="PROSITE" id="PS51784"/>
    </source>
</evidence>
<evidence type="ECO:0000256" key="8">
    <source>
        <dbReference type="ARBA" id="ARBA00022839"/>
    </source>
</evidence>
<dbReference type="Proteomes" id="UP000288395">
    <property type="component" value="Unassembled WGS sequence"/>
</dbReference>
<dbReference type="EMBL" id="PIPJ01000002">
    <property type="protein sequence ID" value="RUO22316.1"/>
    <property type="molecule type" value="Genomic_DNA"/>
</dbReference>
<evidence type="ECO:0000256" key="6">
    <source>
        <dbReference type="ARBA" id="ARBA00022763"/>
    </source>
</evidence>
<evidence type="ECO:0000313" key="19">
    <source>
        <dbReference type="Proteomes" id="UP000288395"/>
    </source>
</evidence>
<keyword evidence="19" id="KW-1185">Reference proteome</keyword>
<dbReference type="InterPro" id="IPR012337">
    <property type="entry name" value="RNaseH-like_sf"/>
</dbReference>
<dbReference type="NCBIfam" id="NF008746">
    <property type="entry name" value="PRK11779.1"/>
    <property type="match status" value="1"/>
</dbReference>
<keyword evidence="6 13" id="KW-0227">DNA damage</keyword>
<dbReference type="PIRSF" id="PIRSF000977">
    <property type="entry name" value="Exodeoxyribonuclease_I"/>
    <property type="match status" value="1"/>
</dbReference>
<proteinExistence type="predicted"/>
<dbReference type="Pfam" id="PF08411">
    <property type="entry name" value="ExoI_SH3"/>
    <property type="match status" value="1"/>
</dbReference>
<comment type="catalytic activity">
    <reaction evidence="1 13">
        <text>Exonucleolytic cleavage in the 3'- to 5'-direction to yield nucleoside 5'-phosphates.</text>
        <dbReference type="EC" id="3.1.11.1"/>
    </reaction>
</comment>
<dbReference type="SUPFAM" id="SSF53098">
    <property type="entry name" value="Ribonuclease H-like"/>
    <property type="match status" value="1"/>
</dbReference>
<evidence type="ECO:0000256" key="7">
    <source>
        <dbReference type="ARBA" id="ARBA00022801"/>
    </source>
</evidence>
<dbReference type="Gene3D" id="3.30.420.10">
    <property type="entry name" value="Ribonuclease H-like superfamily/Ribonuclease H"/>
    <property type="match status" value="1"/>
</dbReference>
<evidence type="ECO:0000256" key="2">
    <source>
        <dbReference type="ARBA" id="ARBA00012108"/>
    </source>
</evidence>
<dbReference type="InterPro" id="IPR034747">
    <property type="entry name" value="EXOI_SH3"/>
</dbReference>
<dbReference type="OrthoDB" id="9763470at2"/>
<keyword evidence="5 15" id="KW-0479">Metal-binding</keyword>
<dbReference type="Gene3D" id="3.30.1520.20">
    <property type="entry name" value="Exonuclease ExoI, domain 2"/>
    <property type="match status" value="1"/>
</dbReference>
<dbReference type="EC" id="3.1.11.1" evidence="2 13"/>
<dbReference type="Gene3D" id="1.20.1280.70">
    <property type="entry name" value="Exonuclease ExoI, domain 3"/>
    <property type="match status" value="1"/>
</dbReference>
<dbReference type="PROSITE" id="PS51784">
    <property type="entry name" value="EXOI_SH3"/>
    <property type="match status" value="1"/>
</dbReference>
<dbReference type="InterPro" id="IPR013620">
    <property type="entry name" value="Exonuc_1_SH3"/>
</dbReference>
<evidence type="ECO:0000259" key="17">
    <source>
        <dbReference type="PROSITE" id="PS51785"/>
    </source>
</evidence>
<dbReference type="GO" id="GO:0046872">
    <property type="term" value="F:metal ion binding"/>
    <property type="evidence" value="ECO:0007669"/>
    <property type="project" value="UniProtKB-KW"/>
</dbReference>
<name>A0A432VZZ3_9GAMM</name>
<feature type="binding site" evidence="15">
    <location>
        <position position="10"/>
    </location>
    <ligand>
        <name>Mg(2+)</name>
        <dbReference type="ChEBI" id="CHEBI:18420"/>
        <label>1</label>
    </ligand>
</feature>
<evidence type="ECO:0000256" key="13">
    <source>
        <dbReference type="PIRNR" id="PIRNR000977"/>
    </source>
</evidence>
<dbReference type="FunFam" id="1.20.1280.70:FF:000001">
    <property type="entry name" value="Exodeoxyribonuclease I"/>
    <property type="match status" value="1"/>
</dbReference>
<dbReference type="RefSeq" id="WP_126765771.1">
    <property type="nucleotide sequence ID" value="NZ_PIPJ01000002.1"/>
</dbReference>
<accession>A0A432VZZ3</accession>